<sequence length="170" mass="18381">MDKVDVRFPQPARPAPASVPKTAQERACALIDLMGRMTALLRRETEAVRNRRPTAELAQYAREKQPMSLVYEEVSRLLRVDREGLANLPAEIKGALKDASTTLRAATEENAEALRVGGEAQKLVVDTVVGAINRARQIPKTAYGPAGAAGRAYAPPTHGPQTSATLNTRL</sequence>
<organism evidence="2 3">
    <name type="scientific">Azospirillum thermophilum</name>
    <dbReference type="NCBI Taxonomy" id="2202148"/>
    <lineage>
        <taxon>Bacteria</taxon>
        <taxon>Pseudomonadati</taxon>
        <taxon>Pseudomonadota</taxon>
        <taxon>Alphaproteobacteria</taxon>
        <taxon>Rhodospirillales</taxon>
        <taxon>Azospirillaceae</taxon>
        <taxon>Azospirillum</taxon>
    </lineage>
</organism>
<keyword evidence="3" id="KW-1185">Reference proteome</keyword>
<evidence type="ECO:0000256" key="1">
    <source>
        <dbReference type="SAM" id="MobiDB-lite"/>
    </source>
</evidence>
<keyword evidence="2" id="KW-0969">Cilium</keyword>
<reference evidence="3" key="1">
    <citation type="submission" date="2018-05" db="EMBL/GenBank/DDBJ databases">
        <title>Azospirillum thermophila sp. nov., a novel isolated from hot spring.</title>
        <authorList>
            <person name="Zhao Z."/>
        </authorList>
    </citation>
    <scope>NUCLEOTIDE SEQUENCE [LARGE SCALE GENOMIC DNA]</scope>
    <source>
        <strain evidence="3">CFH 70021</strain>
    </source>
</reference>
<accession>A0A2S2CR73</accession>
<gene>
    <name evidence="2" type="ORF">DEW08_11620</name>
</gene>
<dbReference type="AlphaFoldDB" id="A0A2S2CR73"/>
<proteinExistence type="predicted"/>
<dbReference type="Proteomes" id="UP000245629">
    <property type="component" value="Chromosome 2"/>
</dbReference>
<dbReference type="EMBL" id="CP029353">
    <property type="protein sequence ID" value="AWK86797.1"/>
    <property type="molecule type" value="Genomic_DNA"/>
</dbReference>
<feature type="compositionally biased region" description="Polar residues" evidence="1">
    <location>
        <begin position="159"/>
        <end position="170"/>
    </location>
</feature>
<keyword evidence="2" id="KW-0282">Flagellum</keyword>
<dbReference type="OrthoDB" id="7304937at2"/>
<keyword evidence="2" id="KW-0966">Cell projection</keyword>
<feature type="compositionally biased region" description="Low complexity" evidence="1">
    <location>
        <begin position="144"/>
        <end position="156"/>
    </location>
</feature>
<dbReference type="RefSeq" id="WP_109327278.1">
    <property type="nucleotide sequence ID" value="NZ_CP029353.1"/>
</dbReference>
<evidence type="ECO:0000313" key="3">
    <source>
        <dbReference type="Proteomes" id="UP000245629"/>
    </source>
</evidence>
<feature type="region of interest" description="Disordered" evidence="1">
    <location>
        <begin position="144"/>
        <end position="170"/>
    </location>
</feature>
<feature type="region of interest" description="Disordered" evidence="1">
    <location>
        <begin position="1"/>
        <end position="21"/>
    </location>
</feature>
<evidence type="ECO:0000313" key="2">
    <source>
        <dbReference type="EMBL" id="AWK86797.1"/>
    </source>
</evidence>
<dbReference type="KEGG" id="azz:DEW08_11620"/>
<protein>
    <submittedName>
        <fullName evidence="2">Flagellar basal-body protein</fullName>
    </submittedName>
</protein>
<name>A0A2S2CR73_9PROT</name>